<evidence type="ECO:0000313" key="6">
    <source>
        <dbReference type="Proteomes" id="UP000245768"/>
    </source>
</evidence>
<dbReference type="RefSeq" id="XP_025380258.1">
    <property type="nucleotide sequence ID" value="XM_025517977.1"/>
</dbReference>
<dbReference type="PROSITE" id="PS50084">
    <property type="entry name" value="KH_TYPE_1"/>
    <property type="match status" value="2"/>
</dbReference>
<feature type="region of interest" description="Disordered" evidence="3">
    <location>
        <begin position="1317"/>
        <end position="1356"/>
    </location>
</feature>
<evidence type="ECO:0000313" key="5">
    <source>
        <dbReference type="EMBL" id="PWN93060.1"/>
    </source>
</evidence>
<dbReference type="PANTHER" id="PTHR10627:SF76">
    <property type="entry name" value="KH DOMAIN-CONTAINING PROTEIN YLL032C"/>
    <property type="match status" value="1"/>
</dbReference>
<proteinExistence type="predicted"/>
<dbReference type="OrthoDB" id="271862at2759"/>
<feature type="compositionally biased region" description="Low complexity" evidence="3">
    <location>
        <begin position="235"/>
        <end position="259"/>
    </location>
</feature>
<keyword evidence="1" id="KW-0677">Repeat</keyword>
<feature type="domain" description="K Homology" evidence="4">
    <location>
        <begin position="509"/>
        <end position="603"/>
    </location>
</feature>
<dbReference type="InParanoid" id="A0A316YU06"/>
<dbReference type="Pfam" id="PF00013">
    <property type="entry name" value="KH_1"/>
    <property type="match status" value="2"/>
</dbReference>
<feature type="domain" description="K Homology" evidence="4">
    <location>
        <begin position="907"/>
        <end position="975"/>
    </location>
</feature>
<dbReference type="Gene3D" id="3.30.1370.10">
    <property type="entry name" value="K Homology domain, type 1"/>
    <property type="match status" value="3"/>
</dbReference>
<dbReference type="PANTHER" id="PTHR10627">
    <property type="entry name" value="SCP160"/>
    <property type="match status" value="1"/>
</dbReference>
<evidence type="ECO:0000256" key="3">
    <source>
        <dbReference type="SAM" id="MobiDB-lite"/>
    </source>
</evidence>
<dbReference type="EMBL" id="KZ819634">
    <property type="protein sequence ID" value="PWN93060.1"/>
    <property type="molecule type" value="Genomic_DNA"/>
</dbReference>
<protein>
    <recommendedName>
        <fullName evidence="4">K Homology domain-containing protein</fullName>
    </recommendedName>
</protein>
<dbReference type="InterPro" id="IPR036612">
    <property type="entry name" value="KH_dom_type_1_sf"/>
</dbReference>
<organism evidence="5 6">
    <name type="scientific">Acaromyces ingoldii</name>
    <dbReference type="NCBI Taxonomy" id="215250"/>
    <lineage>
        <taxon>Eukaryota</taxon>
        <taxon>Fungi</taxon>
        <taxon>Dikarya</taxon>
        <taxon>Basidiomycota</taxon>
        <taxon>Ustilaginomycotina</taxon>
        <taxon>Exobasidiomycetes</taxon>
        <taxon>Exobasidiales</taxon>
        <taxon>Cryptobasidiaceae</taxon>
        <taxon>Acaromyces</taxon>
    </lineage>
</organism>
<feature type="compositionally biased region" description="Basic and acidic residues" evidence="3">
    <location>
        <begin position="147"/>
        <end position="162"/>
    </location>
</feature>
<keyword evidence="6" id="KW-1185">Reference proteome</keyword>
<evidence type="ECO:0000256" key="2">
    <source>
        <dbReference type="PROSITE-ProRule" id="PRU00117"/>
    </source>
</evidence>
<feature type="compositionally biased region" description="Low complexity" evidence="3">
    <location>
        <begin position="191"/>
        <end position="225"/>
    </location>
</feature>
<feature type="compositionally biased region" description="Basic and acidic residues" evidence="3">
    <location>
        <begin position="67"/>
        <end position="76"/>
    </location>
</feature>
<name>A0A316YU06_9BASI</name>
<keyword evidence="2" id="KW-0694">RNA-binding</keyword>
<dbReference type="InterPro" id="IPR056553">
    <property type="entry name" value="KH_Mug60-KHD4"/>
</dbReference>
<sequence length="1372" mass="147381">MDVYSTSFTIPRATGAVAYAEDEVSSPPTMPAATGGGGTGAGFGLNIGSGSSAAEAAQGYLAGNDLSRTETARPRPQDTPSTGRMGSMRSRLPPSVKAFMPAAFGGSKRTSERIAEAVGPNAERECDTEGEEEAGGASSTAASKNAPQDKAEDAVLEKEARSDAGTNAIGAEVAAASAKNRDSRSTVGTNSSIDFSSAASVSADSTSPSTVPPLGSGSSKAAGGSIQTPSEPRSTTHSASGSFSTFFGQQQQHQQSQPHQARKPSVDLNDSMHKLTTEAMNNHQCIVSFTAVPRQEHSTFHPNGSSTSLSSDPFPRQPNFNAASATGVLPFPSQYPYNHYAQGFGHDNGSNAFGVAPHLFPLGGGSTTSLNSLNHVSASLAPQTSAPRPPASSKKAAVPQYNFHLSGGYQQVMAARGAILRDHPFKARSKLKVPRNDILEVLPGSPSSGPSEHLNSDVRRKLDEIAVASRTAISVQGLEKRGADLGYGLETERNVQVTIAGPFEGAEQARIRVMVMLDELSGLQVEASEIDYKLHNIIGGRKRCVIQRIQEETATNIYLPTPFSGVLSSSPSPSIASRQNTVYIAGEYFGVQRARDMLFQVSLHKSKSIISRDVAILPRKIDWMLGERLEELRTIMVDNATFIKLPLLGSQTSVVSVYGDNRVNIERSIRSMMQLACQFYIASLWLLPFSFDAFQTPTSLSAPQITPILKHVSNTSGAEVVFKSNCFEIHGLEGEVRHAVTLILDLDVVKPFNFEVRFQIELANEHREFISGKKNGKINKIMKQGVRIKFETFNDYNFLIDVSSNDRAGALQGLSLLQEELPAEVSFHVPESYHKRIIGVGGKNIQRTMKKYGIYVKFYSKQDLDLETYPFLDAEDNVIARTPAKNAMNLDNLKQAVMELVSPKDKDYVTETVPIARRYHRTLLGEKGIFIHDIEEKLGCTIRFPPPELANDLVSIFGSESQIHIAAQMLLDHVPFEAELRTPNSSELARVIASHDFVALTERVKRDLNINIVPVANKTQTGEAVFKLRLNRSNADFLPASKDALEDFLLSRNVEVYDSPARARSDSFASSFPHFATKLISTAAESTDSFQTDAARYQQAQERSRLRAATSTPDIKALFDSPSQGGAANNYTVMPPMAPGSASTTNSPLIPSSLYPSPYQDTMSSASSLGGGDVWGMPRYVPPPQPSHHPHHHSSASGIAFPQHNTHLSDDLKLFYNRNGNDALEADERIKALRKPRSFAHRAQSLDIGALAAQQAAQQAVALGRSGGGTPLPNGMHGAGGSPVPPSMPTMQRPYGAIGSSPMPSSQVFAGSSLGPNAGNATHFGPSPVAGGHMTAPSISRMAPTPSHGPEPSTTDEVLRSLAQLQFPPSSS</sequence>
<feature type="region of interest" description="Disordered" evidence="3">
    <location>
        <begin position="175"/>
        <end position="267"/>
    </location>
</feature>
<feature type="domain" description="K Homology" evidence="4">
    <location>
        <begin position="754"/>
        <end position="819"/>
    </location>
</feature>
<gene>
    <name evidence="5" type="ORF">FA10DRAFT_13081</name>
</gene>
<feature type="region of interest" description="Disordered" evidence="3">
    <location>
        <begin position="1181"/>
        <end position="1203"/>
    </location>
</feature>
<dbReference type="Proteomes" id="UP000245768">
    <property type="component" value="Unassembled WGS sequence"/>
</dbReference>
<dbReference type="GO" id="GO:0003729">
    <property type="term" value="F:mRNA binding"/>
    <property type="evidence" value="ECO:0007669"/>
    <property type="project" value="TreeGrafter"/>
</dbReference>
<dbReference type="Pfam" id="PF24563">
    <property type="entry name" value="KH_Mug60-KHD4"/>
    <property type="match status" value="1"/>
</dbReference>
<dbReference type="CDD" id="cd22453">
    <property type="entry name" value="KH-I_MUG60_like"/>
    <property type="match status" value="1"/>
</dbReference>
<dbReference type="CDD" id="cd00105">
    <property type="entry name" value="KH-I"/>
    <property type="match status" value="1"/>
</dbReference>
<reference evidence="5 6" key="1">
    <citation type="journal article" date="2018" name="Mol. Biol. Evol.">
        <title>Broad Genomic Sampling Reveals a Smut Pathogenic Ancestry of the Fungal Clade Ustilaginomycotina.</title>
        <authorList>
            <person name="Kijpornyongpan T."/>
            <person name="Mondo S.J."/>
            <person name="Barry K."/>
            <person name="Sandor L."/>
            <person name="Lee J."/>
            <person name="Lipzen A."/>
            <person name="Pangilinan J."/>
            <person name="LaButti K."/>
            <person name="Hainaut M."/>
            <person name="Henrissat B."/>
            <person name="Grigoriev I.V."/>
            <person name="Spatafora J.W."/>
            <person name="Aime M.C."/>
        </authorList>
    </citation>
    <scope>NUCLEOTIDE SEQUENCE [LARGE SCALE GENOMIC DNA]</scope>
    <source>
        <strain evidence="5 6">MCA 4198</strain>
    </source>
</reference>
<dbReference type="STRING" id="215250.A0A316YU06"/>
<evidence type="ECO:0000256" key="1">
    <source>
        <dbReference type="ARBA" id="ARBA00022737"/>
    </source>
</evidence>
<dbReference type="SUPFAM" id="SSF54791">
    <property type="entry name" value="Eukaryotic type KH-domain (KH-domain type I)"/>
    <property type="match status" value="3"/>
</dbReference>
<feature type="domain" description="K Homology" evidence="4">
    <location>
        <begin position="821"/>
        <end position="902"/>
    </location>
</feature>
<dbReference type="GeneID" id="37039893"/>
<dbReference type="CDD" id="cd22408">
    <property type="entry name" value="KH-I_Vigilin_rpt4"/>
    <property type="match status" value="1"/>
</dbReference>
<evidence type="ECO:0000259" key="4">
    <source>
        <dbReference type="SMART" id="SM00322"/>
    </source>
</evidence>
<accession>A0A316YU06</accession>
<dbReference type="GO" id="GO:0005737">
    <property type="term" value="C:cytoplasm"/>
    <property type="evidence" value="ECO:0007669"/>
    <property type="project" value="TreeGrafter"/>
</dbReference>
<dbReference type="InterPro" id="IPR004087">
    <property type="entry name" value="KH_dom"/>
</dbReference>
<feature type="region of interest" description="Disordered" evidence="3">
    <location>
        <begin position="64"/>
        <end position="163"/>
    </location>
</feature>
<dbReference type="InterPro" id="IPR004088">
    <property type="entry name" value="KH_dom_type_1"/>
</dbReference>
<dbReference type="SMART" id="SM00322">
    <property type="entry name" value="KH"/>
    <property type="match status" value="4"/>
</dbReference>